<keyword evidence="3" id="KW-1185">Reference proteome</keyword>
<proteinExistence type="predicted"/>
<dbReference type="InterPro" id="IPR045629">
    <property type="entry name" value="DUF6232"/>
</dbReference>
<reference evidence="2 3" key="1">
    <citation type="submission" date="2020-08" db="EMBL/GenBank/DDBJ databases">
        <title>Genomic Encyclopedia of Type Strains, Phase III (KMG-III): the genomes of soil and plant-associated and newly described type strains.</title>
        <authorList>
            <person name="Whitman W."/>
        </authorList>
    </citation>
    <scope>NUCLEOTIDE SEQUENCE [LARGE SCALE GENOMIC DNA]</scope>
    <source>
        <strain evidence="2 3">CECT 8305</strain>
    </source>
</reference>
<evidence type="ECO:0000256" key="1">
    <source>
        <dbReference type="SAM" id="Phobius"/>
    </source>
</evidence>
<keyword evidence="1" id="KW-0812">Transmembrane</keyword>
<evidence type="ECO:0000313" key="2">
    <source>
        <dbReference type="EMBL" id="MBB5936396.1"/>
    </source>
</evidence>
<gene>
    <name evidence="2" type="ORF">FHS42_003471</name>
</gene>
<sequence length="132" mass="14159">MRRDNSAARDAVTKRMKISAIVGGVLAVATAGIALLPLAAVLIAQYRHRAKLRDQPDLPALYGLIVHTAGTQRDTVWSTAKHEIDQLVQEIAGAIDKAGTTQLTYDVRHAVAGDLIQQYGANRVSRGTTSTD</sequence>
<keyword evidence="1" id="KW-1133">Transmembrane helix</keyword>
<dbReference type="Pfam" id="PF19744">
    <property type="entry name" value="DUF6232"/>
    <property type="match status" value="1"/>
</dbReference>
<comment type="caution">
    <text evidence="2">The sequence shown here is derived from an EMBL/GenBank/DDBJ whole genome shotgun (WGS) entry which is preliminary data.</text>
</comment>
<dbReference type="EMBL" id="JACHJL010000008">
    <property type="protein sequence ID" value="MBB5936396.1"/>
    <property type="molecule type" value="Genomic_DNA"/>
</dbReference>
<accession>A0A7W9QA62</accession>
<dbReference type="Proteomes" id="UP000588098">
    <property type="component" value="Unassembled WGS sequence"/>
</dbReference>
<name>A0A7W9QA62_9ACTN</name>
<protein>
    <submittedName>
        <fullName evidence="2">Uncharacterized protein</fullName>
    </submittedName>
</protein>
<evidence type="ECO:0000313" key="3">
    <source>
        <dbReference type="Proteomes" id="UP000588098"/>
    </source>
</evidence>
<organism evidence="2 3">
    <name type="scientific">Streptomyces zagrosensis</name>
    <dbReference type="NCBI Taxonomy" id="1042984"/>
    <lineage>
        <taxon>Bacteria</taxon>
        <taxon>Bacillati</taxon>
        <taxon>Actinomycetota</taxon>
        <taxon>Actinomycetes</taxon>
        <taxon>Kitasatosporales</taxon>
        <taxon>Streptomycetaceae</taxon>
        <taxon>Streptomyces</taxon>
    </lineage>
</organism>
<feature type="transmembrane region" description="Helical" evidence="1">
    <location>
        <begin position="20"/>
        <end position="44"/>
    </location>
</feature>
<dbReference type="AlphaFoldDB" id="A0A7W9QA62"/>
<keyword evidence="1" id="KW-0472">Membrane</keyword>